<dbReference type="GeneID" id="65918078"/>
<reference evidence="3 4" key="1">
    <citation type="journal article" date="2015" name="Genome Announc.">
        <title>Expanding the biotechnology potential of lactobacilli through comparative genomics of 213 strains and associated genera.</title>
        <authorList>
            <person name="Sun Z."/>
            <person name="Harris H.M."/>
            <person name="McCann A."/>
            <person name="Guo C."/>
            <person name="Argimon S."/>
            <person name="Zhang W."/>
            <person name="Yang X."/>
            <person name="Jeffery I.B."/>
            <person name="Cooney J.C."/>
            <person name="Kagawa T.F."/>
            <person name="Liu W."/>
            <person name="Song Y."/>
            <person name="Salvetti E."/>
            <person name="Wrobel A."/>
            <person name="Rasinkangas P."/>
            <person name="Parkhill J."/>
            <person name="Rea M.C."/>
            <person name="O'Sullivan O."/>
            <person name="Ritari J."/>
            <person name="Douillard F.P."/>
            <person name="Paul Ross R."/>
            <person name="Yang R."/>
            <person name="Briner A.E."/>
            <person name="Felis G.E."/>
            <person name="de Vos W.M."/>
            <person name="Barrangou R."/>
            <person name="Klaenhammer T.R."/>
            <person name="Caufield P.W."/>
            <person name="Cui Y."/>
            <person name="Zhang H."/>
            <person name="O'Toole P.W."/>
        </authorList>
    </citation>
    <scope>NUCLEOTIDE SEQUENCE [LARGE SCALE GENOMIC DNA]</scope>
    <source>
        <strain evidence="3 4">DSM 20001</strain>
    </source>
</reference>
<dbReference type="PIRSF" id="PIRSF012509">
    <property type="entry name" value="CamS"/>
    <property type="match status" value="1"/>
</dbReference>
<protein>
    <submittedName>
        <fullName evidence="3">Lipoprotein</fullName>
    </submittedName>
</protein>
<evidence type="ECO:0000313" key="4">
    <source>
        <dbReference type="Proteomes" id="UP000051181"/>
    </source>
</evidence>
<feature type="chain" id="PRO_5038980232" evidence="2">
    <location>
        <begin position="25"/>
        <end position="380"/>
    </location>
</feature>
<keyword evidence="2" id="KW-0732">Signal</keyword>
<dbReference type="eggNOG" id="COG4851">
    <property type="taxonomic scope" value="Bacteria"/>
</dbReference>
<accession>A0A0R1FDK0</accession>
<dbReference type="InterPro" id="IPR011426">
    <property type="entry name" value="CamS"/>
</dbReference>
<dbReference type="RefSeq" id="WP_010010825.1">
    <property type="nucleotide sequence ID" value="NZ_AZCN01000013.1"/>
</dbReference>
<gene>
    <name evidence="3" type="ORF">FD22_GL000390</name>
</gene>
<dbReference type="CDD" id="cd13440">
    <property type="entry name" value="CamS_repeat_2"/>
    <property type="match status" value="1"/>
</dbReference>
<dbReference type="Pfam" id="PF07537">
    <property type="entry name" value="CamS"/>
    <property type="match status" value="1"/>
</dbReference>
<proteinExistence type="predicted"/>
<feature type="signal peptide" evidence="2">
    <location>
        <begin position="1"/>
        <end position="24"/>
    </location>
</feature>
<organism evidence="3 4">
    <name type="scientific">Loigolactobacillus coryniformis subsp. coryniformis KCTC 3167 = DSM 20001</name>
    <dbReference type="NCBI Taxonomy" id="913848"/>
    <lineage>
        <taxon>Bacteria</taxon>
        <taxon>Bacillati</taxon>
        <taxon>Bacillota</taxon>
        <taxon>Bacilli</taxon>
        <taxon>Lactobacillales</taxon>
        <taxon>Lactobacillaceae</taxon>
        <taxon>Loigolactobacillus</taxon>
    </lineage>
</organism>
<evidence type="ECO:0000256" key="1">
    <source>
        <dbReference type="SAM" id="MobiDB-lite"/>
    </source>
</evidence>
<name>A0A0R1FDK0_9LACO</name>
<keyword evidence="3" id="KW-0449">Lipoprotein</keyword>
<dbReference type="EMBL" id="AZCN01000013">
    <property type="protein sequence ID" value="KRK18531.1"/>
    <property type="molecule type" value="Genomic_DNA"/>
</dbReference>
<dbReference type="PROSITE" id="PS51257">
    <property type="entry name" value="PROKAR_LIPOPROTEIN"/>
    <property type="match status" value="1"/>
</dbReference>
<evidence type="ECO:0000256" key="2">
    <source>
        <dbReference type="SAM" id="SignalP"/>
    </source>
</evidence>
<feature type="compositionally biased region" description="Low complexity" evidence="1">
    <location>
        <begin position="28"/>
        <end position="46"/>
    </location>
</feature>
<evidence type="ECO:0000313" key="3">
    <source>
        <dbReference type="EMBL" id="KRK18531.1"/>
    </source>
</evidence>
<sequence length="380" mass="41466">MKRISAILALAVSVVLLTACGRLGSSGVGTTSSTKTKTSIQTTGQTSDDEYQGVIQNGRYKTSKARGLTKDQNTNGANLKSFENGLQTISQKQFATDDYIFQEGQYLKKATAQNWLDRKSKSNASGLNPEDNGQTDADKRNPDYLQAIEEQDYMTQDGNNLKLGGMTIGLAMNQVDYYQKEEYGATYETKISHDKMVSEGKSMADQVVSRMRKTEGVGNVPIVIALYEQATNDSLVGGTFFAYGISKDGGKTISEWHDVNEANYVLPVVGSAKSGNSSDADSFTNFKNNVQSFFPNLSGVTAQTHYKDGNLSGMNITINTQFYSETEIKSFTQYLVTAANKYLPSEAAIEITVQSTDGTQAFVARKAGEKSFYSHVFGSY</sequence>
<dbReference type="Proteomes" id="UP000051181">
    <property type="component" value="Unassembled WGS sequence"/>
</dbReference>
<dbReference type="CDD" id="cd13441">
    <property type="entry name" value="CamS_repeat_1"/>
    <property type="match status" value="1"/>
</dbReference>
<feature type="compositionally biased region" description="Polar residues" evidence="1">
    <location>
        <begin position="122"/>
        <end position="135"/>
    </location>
</feature>
<dbReference type="AlphaFoldDB" id="A0A0R1FDK0"/>
<dbReference type="Gene3D" id="3.10.570.10">
    <property type="entry name" value="sex pheromone staph- cam373 precursor domain"/>
    <property type="match status" value="1"/>
</dbReference>
<dbReference type="PATRIC" id="fig|913848.6.peg.395"/>
<comment type="caution">
    <text evidence="3">The sequence shown here is derived from an EMBL/GenBank/DDBJ whole genome shotgun (WGS) entry which is preliminary data.</text>
</comment>
<feature type="region of interest" description="Disordered" evidence="1">
    <location>
        <begin position="119"/>
        <end position="140"/>
    </location>
</feature>
<feature type="region of interest" description="Disordered" evidence="1">
    <location>
        <begin position="26"/>
        <end position="47"/>
    </location>
</feature>